<evidence type="ECO:0000313" key="3">
    <source>
        <dbReference type="EMBL" id="SHM31446.1"/>
    </source>
</evidence>
<evidence type="ECO:0000313" key="4">
    <source>
        <dbReference type="Proteomes" id="UP000190911"/>
    </source>
</evidence>
<gene>
    <name evidence="3" type="ORF">SAMN05878437_2317</name>
</gene>
<dbReference type="PANTHER" id="PTHR41983:SF2">
    <property type="entry name" value="SHORT-CHAIN FATTY ACID TRANSPORTER-RELATED"/>
    <property type="match status" value="1"/>
</dbReference>
<feature type="transmembrane region" description="Helical" evidence="2">
    <location>
        <begin position="282"/>
        <end position="298"/>
    </location>
</feature>
<name>A0A1M7HSF2_9GAMM</name>
<dbReference type="OrthoDB" id="9342495at2"/>
<dbReference type="PANTHER" id="PTHR41983">
    <property type="entry name" value="SHORT-CHAIN FATTY ACID TRANSPORTER-RELATED"/>
    <property type="match status" value="1"/>
</dbReference>
<feature type="transmembrane region" description="Helical" evidence="2">
    <location>
        <begin position="113"/>
        <end position="139"/>
    </location>
</feature>
<keyword evidence="2" id="KW-1133">Transmembrane helix</keyword>
<feature type="transmembrane region" description="Helical" evidence="2">
    <location>
        <begin position="431"/>
        <end position="452"/>
    </location>
</feature>
<dbReference type="InterPro" id="IPR006160">
    <property type="entry name" value="SCFA_transpt_AtoE"/>
</dbReference>
<keyword evidence="2" id="KW-0812">Transmembrane</keyword>
<feature type="transmembrane region" description="Helical" evidence="2">
    <location>
        <begin position="258"/>
        <end position="276"/>
    </location>
</feature>
<feature type="transmembrane region" description="Helical" evidence="2">
    <location>
        <begin position="36"/>
        <end position="54"/>
    </location>
</feature>
<feature type="transmembrane region" description="Helical" evidence="2">
    <location>
        <begin position="319"/>
        <end position="340"/>
    </location>
</feature>
<proteinExistence type="predicted"/>
<evidence type="ECO:0000256" key="1">
    <source>
        <dbReference type="SAM" id="MobiDB-lite"/>
    </source>
</evidence>
<keyword evidence="2" id="KW-0472">Membrane</keyword>
<dbReference type="GO" id="GO:0005886">
    <property type="term" value="C:plasma membrane"/>
    <property type="evidence" value="ECO:0007669"/>
    <property type="project" value="TreeGrafter"/>
</dbReference>
<feature type="region of interest" description="Disordered" evidence="1">
    <location>
        <begin position="226"/>
        <end position="247"/>
    </location>
</feature>
<dbReference type="AlphaFoldDB" id="A0A1M7HSF2"/>
<dbReference type="InParanoid" id="A0A1M7HSF2"/>
<organism evidence="3 4">
    <name type="scientific">Vreelandella subglaciescola</name>
    <dbReference type="NCBI Taxonomy" id="29571"/>
    <lineage>
        <taxon>Bacteria</taxon>
        <taxon>Pseudomonadati</taxon>
        <taxon>Pseudomonadota</taxon>
        <taxon>Gammaproteobacteria</taxon>
        <taxon>Oceanospirillales</taxon>
        <taxon>Halomonadaceae</taxon>
        <taxon>Vreelandella</taxon>
    </lineage>
</organism>
<feature type="transmembrane region" description="Helical" evidence="2">
    <location>
        <begin position="197"/>
        <end position="216"/>
    </location>
</feature>
<evidence type="ECO:0000256" key="2">
    <source>
        <dbReference type="SAM" id="Phobius"/>
    </source>
</evidence>
<dbReference type="EMBL" id="LT670847">
    <property type="protein sequence ID" value="SHM31446.1"/>
    <property type="molecule type" value="Genomic_DNA"/>
</dbReference>
<dbReference type="STRING" id="29571.SAMN05878437_2317"/>
<sequence>MLKSATRTFTRTLPRTFTRTVTGAIRRLVERHLPDSLIIALLLSLAVIIAAVAVERQSPLAVLDMWGNGAFSLLALSMQVLLMVLAGIALAGAAPLNRGWSRLAGVAHTPGRALVLVSLVALAASLLHWGLGLVAGALCARALARHVPVDYRLLVASAYSGVVVWHGGLSGRIPHIIAGQSHPFADRIGTLGLDDTLFTTFNLGIVASLCVALPLFNRLLSSGGAADATNTPPPDNAAQTPRGPRFSRPVERLEHSRWLSRLVAGLGLAFVLYDALWLRKGLTLDTLNLALFAAALLLHRTPQRLYACLRAGIENTASLILQFPLYAGIMAVMAQSGLALSLTEALIAPATAASLSFWVFISAGALNLLVPFGGEQWLMQAPAVIPTAEALGVGIPRAAMAVAWGDAWSNLIQPFWLLPMLAITGLKARDILGIGLLQLLVSGALISAGLLWL</sequence>
<reference evidence="3 4" key="1">
    <citation type="submission" date="2016-11" db="EMBL/GenBank/DDBJ databases">
        <authorList>
            <person name="Jaros S."/>
            <person name="Januszkiewicz K."/>
            <person name="Wedrychowicz H."/>
        </authorList>
    </citation>
    <scope>NUCLEOTIDE SEQUENCE [LARGE SCALE GENOMIC DNA]</scope>
    <source>
        <strain evidence="3 4">ACAM 12</strain>
    </source>
</reference>
<feature type="transmembrane region" description="Helical" evidence="2">
    <location>
        <begin position="66"/>
        <end position="93"/>
    </location>
</feature>
<dbReference type="Pfam" id="PF02667">
    <property type="entry name" value="SCFA_trans"/>
    <property type="match status" value="1"/>
</dbReference>
<keyword evidence="4" id="KW-1185">Reference proteome</keyword>
<dbReference type="RefSeq" id="WP_079553794.1">
    <property type="nucleotide sequence ID" value="NZ_LT670847.1"/>
</dbReference>
<dbReference type="Proteomes" id="UP000190911">
    <property type="component" value="Chromosome I"/>
</dbReference>
<feature type="transmembrane region" description="Helical" evidence="2">
    <location>
        <begin position="346"/>
        <end position="370"/>
    </location>
</feature>
<protein>
    <submittedName>
        <fullName evidence="3">Short-chain fatty acids transporter</fullName>
    </submittedName>
</protein>
<accession>A0A1M7HSF2</accession>